<dbReference type="PROSITE" id="PS50931">
    <property type="entry name" value="HTH_LYSR"/>
    <property type="match status" value="1"/>
</dbReference>
<keyword evidence="7" id="KW-1185">Reference proteome</keyword>
<keyword evidence="3" id="KW-0238">DNA-binding</keyword>
<evidence type="ECO:0000259" key="5">
    <source>
        <dbReference type="PROSITE" id="PS50931"/>
    </source>
</evidence>
<dbReference type="InterPro" id="IPR036390">
    <property type="entry name" value="WH_DNA-bd_sf"/>
</dbReference>
<dbReference type="CDD" id="cd08466">
    <property type="entry name" value="PBP2_LeuO"/>
    <property type="match status" value="1"/>
</dbReference>
<dbReference type="Pfam" id="PF00126">
    <property type="entry name" value="HTH_1"/>
    <property type="match status" value="1"/>
</dbReference>
<dbReference type="EMBL" id="OANU01000124">
    <property type="protein sequence ID" value="SNX50669.1"/>
    <property type="molecule type" value="Genomic_DNA"/>
</dbReference>
<evidence type="ECO:0000313" key="7">
    <source>
        <dbReference type="Proteomes" id="UP000219336"/>
    </source>
</evidence>
<dbReference type="SUPFAM" id="SSF53850">
    <property type="entry name" value="Periplasmic binding protein-like II"/>
    <property type="match status" value="1"/>
</dbReference>
<dbReference type="InterPro" id="IPR000847">
    <property type="entry name" value="LysR_HTH_N"/>
</dbReference>
<evidence type="ECO:0000256" key="1">
    <source>
        <dbReference type="ARBA" id="ARBA00009437"/>
    </source>
</evidence>
<dbReference type="GO" id="GO:0003700">
    <property type="term" value="F:DNA-binding transcription factor activity"/>
    <property type="evidence" value="ECO:0007669"/>
    <property type="project" value="InterPro"/>
</dbReference>
<organism evidence="6 7">
    <name type="scientific">Vibrio thalassae</name>
    <dbReference type="NCBI Taxonomy" id="1243014"/>
    <lineage>
        <taxon>Bacteria</taxon>
        <taxon>Pseudomonadati</taxon>
        <taxon>Pseudomonadota</taxon>
        <taxon>Gammaproteobacteria</taxon>
        <taxon>Vibrionales</taxon>
        <taxon>Vibrionaceae</taxon>
        <taxon>Vibrio</taxon>
    </lineage>
</organism>
<comment type="similarity">
    <text evidence="1">Belongs to the LysR transcriptional regulatory family.</text>
</comment>
<dbReference type="PRINTS" id="PR00039">
    <property type="entry name" value="HTHLYSR"/>
</dbReference>
<dbReference type="RefSeq" id="WP_096995582.1">
    <property type="nucleotide sequence ID" value="NZ_JBHSII010000001.1"/>
</dbReference>
<evidence type="ECO:0000313" key="6">
    <source>
        <dbReference type="EMBL" id="SNX50669.1"/>
    </source>
</evidence>
<keyword evidence="4" id="KW-0804">Transcription</keyword>
<dbReference type="InterPro" id="IPR005119">
    <property type="entry name" value="LysR_subst-bd"/>
</dbReference>
<dbReference type="InterPro" id="IPR050389">
    <property type="entry name" value="LysR-type_TF"/>
</dbReference>
<dbReference type="OrthoDB" id="6621790at2"/>
<gene>
    <name evidence="6" type="primary">leuO_3</name>
    <name evidence="6" type="ORF">VTH8203_04330</name>
</gene>
<evidence type="ECO:0000256" key="3">
    <source>
        <dbReference type="ARBA" id="ARBA00023125"/>
    </source>
</evidence>
<dbReference type="Pfam" id="PF03466">
    <property type="entry name" value="LysR_substrate"/>
    <property type="match status" value="1"/>
</dbReference>
<name>A0A240ER50_9VIBR</name>
<dbReference type="PANTHER" id="PTHR30118:SF6">
    <property type="entry name" value="HTH-TYPE TRANSCRIPTIONAL REGULATOR LEUO"/>
    <property type="match status" value="1"/>
</dbReference>
<dbReference type="AlphaFoldDB" id="A0A240ER50"/>
<sequence>MLGKFDLNLLKVFITVYRTKSITLAAEEMGLTQPGVSGLLKRLQEQVGSQLFVRSGRGIAPTQHAQELIRHVEPALIQINNGLESLSDFSIEMPRKFVIYTSEPVMTMLLPKIEADKSLGNISIELQPTYMREEDVLQGLNQQQADMAIEIANYSAKSFFSEELFEDNICVIARNGHPRIDKVISQEQYYQERHITLKLRRENAYMADYFTKENLFERHVAAECTSLVSQMSMVSNSDCIAVMTKSLAELFAKKLNIQVMPSPFTSIPIQYRIIAHKREQKSVANIWLRERLHSYTRDH</sequence>
<protein>
    <submittedName>
        <fullName evidence="6">HTH-type transcriptional regulator LeuO</fullName>
    </submittedName>
</protein>
<dbReference type="PANTHER" id="PTHR30118">
    <property type="entry name" value="HTH-TYPE TRANSCRIPTIONAL REGULATOR LEUO-RELATED"/>
    <property type="match status" value="1"/>
</dbReference>
<dbReference type="GO" id="GO:0003677">
    <property type="term" value="F:DNA binding"/>
    <property type="evidence" value="ECO:0007669"/>
    <property type="project" value="UniProtKB-KW"/>
</dbReference>
<proteinExistence type="inferred from homology"/>
<accession>A0A240ER50</accession>
<reference evidence="7" key="1">
    <citation type="submission" date="2016-06" db="EMBL/GenBank/DDBJ databases">
        <authorList>
            <person name="Rodrigo-Torres L."/>
            <person name="Arahal R.D."/>
            <person name="Lucena T."/>
        </authorList>
    </citation>
    <scope>NUCLEOTIDE SEQUENCE [LARGE SCALE GENOMIC DNA]</scope>
    <source>
        <strain evidence="7">CECT8203</strain>
    </source>
</reference>
<evidence type="ECO:0000256" key="4">
    <source>
        <dbReference type="ARBA" id="ARBA00023163"/>
    </source>
</evidence>
<dbReference type="Proteomes" id="UP000219336">
    <property type="component" value="Unassembled WGS sequence"/>
</dbReference>
<keyword evidence="2" id="KW-0805">Transcription regulation</keyword>
<feature type="domain" description="HTH lysR-type" evidence="5">
    <location>
        <begin position="5"/>
        <end position="62"/>
    </location>
</feature>
<evidence type="ECO:0000256" key="2">
    <source>
        <dbReference type="ARBA" id="ARBA00023015"/>
    </source>
</evidence>
<dbReference type="Gene3D" id="1.10.10.10">
    <property type="entry name" value="Winged helix-like DNA-binding domain superfamily/Winged helix DNA-binding domain"/>
    <property type="match status" value="1"/>
</dbReference>
<dbReference type="SUPFAM" id="SSF46785">
    <property type="entry name" value="Winged helix' DNA-binding domain"/>
    <property type="match status" value="1"/>
</dbReference>
<dbReference type="Gene3D" id="3.40.190.10">
    <property type="entry name" value="Periplasmic binding protein-like II"/>
    <property type="match status" value="2"/>
</dbReference>
<dbReference type="InterPro" id="IPR036388">
    <property type="entry name" value="WH-like_DNA-bd_sf"/>
</dbReference>